<evidence type="ECO:0000256" key="1">
    <source>
        <dbReference type="SAM" id="Phobius"/>
    </source>
</evidence>
<evidence type="ECO:0000313" key="4">
    <source>
        <dbReference type="Proteomes" id="UP000676409"/>
    </source>
</evidence>
<dbReference type="RefSeq" id="WP_211936800.1">
    <property type="nucleotide sequence ID" value="NZ_CP073078.1"/>
</dbReference>
<name>A0A975ITD3_9CAUL</name>
<evidence type="ECO:0000313" key="3">
    <source>
        <dbReference type="EMBL" id="QUD86747.1"/>
    </source>
</evidence>
<dbReference type="GO" id="GO:0016020">
    <property type="term" value="C:membrane"/>
    <property type="evidence" value="ECO:0007669"/>
    <property type="project" value="InterPro"/>
</dbReference>
<keyword evidence="1" id="KW-0812">Transmembrane</keyword>
<keyword evidence="3" id="KW-0378">Hydrolase</keyword>
<protein>
    <submittedName>
        <fullName evidence="3">Prepilin peptidase</fullName>
        <ecNumber evidence="3">3.4.23.43</ecNumber>
    </submittedName>
</protein>
<dbReference type="AlphaFoldDB" id="A0A975ITD3"/>
<keyword evidence="1" id="KW-1133">Transmembrane helix</keyword>
<evidence type="ECO:0000259" key="2">
    <source>
        <dbReference type="Pfam" id="PF01478"/>
    </source>
</evidence>
<dbReference type="GO" id="GO:0004190">
    <property type="term" value="F:aspartic-type endopeptidase activity"/>
    <property type="evidence" value="ECO:0007669"/>
    <property type="project" value="UniProtKB-EC"/>
</dbReference>
<reference evidence="3" key="1">
    <citation type="submission" date="2021-04" db="EMBL/GenBank/DDBJ databases">
        <title>The complete genome sequence of Caulobacter sp. S6.</title>
        <authorList>
            <person name="Tang Y."/>
            <person name="Ouyang W."/>
            <person name="Liu Q."/>
            <person name="Huang B."/>
            <person name="Guo Z."/>
            <person name="Lei P."/>
        </authorList>
    </citation>
    <scope>NUCLEOTIDE SEQUENCE</scope>
    <source>
        <strain evidence="3">S6</strain>
    </source>
</reference>
<dbReference type="Pfam" id="PF01478">
    <property type="entry name" value="Peptidase_A24"/>
    <property type="match status" value="1"/>
</dbReference>
<proteinExistence type="predicted"/>
<dbReference type="Gene3D" id="1.20.120.1220">
    <property type="match status" value="1"/>
</dbReference>
<accession>A0A975ITD3</accession>
<dbReference type="EC" id="3.4.23.43" evidence="3"/>
<dbReference type="Proteomes" id="UP000676409">
    <property type="component" value="Chromosome"/>
</dbReference>
<dbReference type="InterPro" id="IPR000045">
    <property type="entry name" value="Prepilin_IV_endopep_pep"/>
</dbReference>
<keyword evidence="1" id="KW-0472">Membrane</keyword>
<feature type="transmembrane region" description="Helical" evidence="1">
    <location>
        <begin position="92"/>
        <end position="117"/>
    </location>
</feature>
<organism evidence="3 4">
    <name type="scientific">Phenylobacterium montanum</name>
    <dbReference type="NCBI Taxonomy" id="2823693"/>
    <lineage>
        <taxon>Bacteria</taxon>
        <taxon>Pseudomonadati</taxon>
        <taxon>Pseudomonadota</taxon>
        <taxon>Alphaproteobacteria</taxon>
        <taxon>Caulobacterales</taxon>
        <taxon>Caulobacteraceae</taxon>
        <taxon>Phenylobacterium</taxon>
    </lineage>
</organism>
<sequence>MPLFQAILLTIFPAVMIIAALSDATSFTIPNRLSLVLLAGFLPVTLMLGRPLGEIGLDLGVGVAALAAGMAMFAAGWIGGGDAKLFAVAALWLGWPAVASFLIVTALCGGGLAVLLLNARSSFVRSRLAGAPGWVERLVTPGGDVPYGIAIAAGALVAFPHAGIAAGLHGF</sequence>
<feature type="transmembrane region" description="Helical" evidence="1">
    <location>
        <begin position="32"/>
        <end position="49"/>
    </location>
</feature>
<feature type="domain" description="Prepilin type IV endopeptidase peptidase" evidence="2">
    <location>
        <begin position="11"/>
        <end position="113"/>
    </location>
</feature>
<dbReference type="EMBL" id="CP073078">
    <property type="protein sequence ID" value="QUD86747.1"/>
    <property type="molecule type" value="Genomic_DNA"/>
</dbReference>
<feature type="transmembrane region" description="Helical" evidence="1">
    <location>
        <begin position="61"/>
        <end position="80"/>
    </location>
</feature>
<dbReference type="KEGG" id="caul:KCG34_16920"/>
<keyword evidence="4" id="KW-1185">Reference proteome</keyword>
<gene>
    <name evidence="3" type="ORF">KCG34_16920</name>
</gene>